<dbReference type="GO" id="GO:0071013">
    <property type="term" value="C:catalytic step 2 spliceosome"/>
    <property type="evidence" value="ECO:0007669"/>
    <property type="project" value="TreeGrafter"/>
</dbReference>
<dbReference type="GO" id="GO:0005686">
    <property type="term" value="C:U2 snRNP"/>
    <property type="evidence" value="ECO:0007669"/>
    <property type="project" value="TreeGrafter"/>
</dbReference>
<reference evidence="9" key="1">
    <citation type="submission" date="2019-04" db="EMBL/GenBank/DDBJ databases">
        <title>Genome assembly of Zosterops borbonicus 15179.</title>
        <authorList>
            <person name="Leroy T."/>
            <person name="Anselmetti Y."/>
            <person name="Tilak M.-K."/>
            <person name="Nabholz B."/>
        </authorList>
    </citation>
    <scope>NUCLEOTIDE SEQUENCE</scope>
    <source>
        <strain evidence="9">HGM_15179</strain>
        <tissue evidence="9">Muscle</tissue>
    </source>
</reference>
<name>A0A8K1G3J9_9PASS</name>
<keyword evidence="10" id="KW-1185">Reference proteome</keyword>
<accession>A0A8K1G3J9</accession>
<dbReference type="Proteomes" id="UP000796761">
    <property type="component" value="Unassembled WGS sequence"/>
</dbReference>
<evidence type="ECO:0000259" key="8">
    <source>
        <dbReference type="PROSITE" id="PS50102"/>
    </source>
</evidence>
<dbReference type="InterPro" id="IPR051847">
    <property type="entry name" value="RNA_proc/Spliceosome_comp"/>
</dbReference>
<feature type="compositionally biased region" description="Basic and acidic residues" evidence="7">
    <location>
        <begin position="184"/>
        <end position="202"/>
    </location>
</feature>
<proteinExistence type="inferred from homology"/>
<evidence type="ECO:0000256" key="4">
    <source>
        <dbReference type="ARBA" id="ARBA00064744"/>
    </source>
</evidence>
<evidence type="ECO:0000313" key="10">
    <source>
        <dbReference type="Proteomes" id="UP000796761"/>
    </source>
</evidence>
<feature type="domain" description="RRM" evidence="8">
    <location>
        <begin position="36"/>
        <end position="114"/>
    </location>
</feature>
<dbReference type="PANTHER" id="PTHR45880">
    <property type="entry name" value="RNA-BINDING MOTIF PROTEIN, X-LINKED 2"/>
    <property type="match status" value="1"/>
</dbReference>
<comment type="similarity">
    <text evidence="3">Belongs to the IST3 family.</text>
</comment>
<organism evidence="9 10">
    <name type="scientific">Zosterops borbonicus</name>
    <dbReference type="NCBI Taxonomy" id="364589"/>
    <lineage>
        <taxon>Eukaryota</taxon>
        <taxon>Metazoa</taxon>
        <taxon>Chordata</taxon>
        <taxon>Craniata</taxon>
        <taxon>Vertebrata</taxon>
        <taxon>Euteleostomi</taxon>
        <taxon>Archelosauria</taxon>
        <taxon>Archosauria</taxon>
        <taxon>Dinosauria</taxon>
        <taxon>Saurischia</taxon>
        <taxon>Theropoda</taxon>
        <taxon>Coelurosauria</taxon>
        <taxon>Aves</taxon>
        <taxon>Neognathae</taxon>
        <taxon>Neoaves</taxon>
        <taxon>Telluraves</taxon>
        <taxon>Australaves</taxon>
        <taxon>Passeriformes</taxon>
        <taxon>Sylvioidea</taxon>
        <taxon>Zosteropidae</taxon>
        <taxon>Zosterops</taxon>
    </lineage>
</organism>
<dbReference type="GO" id="GO:0000398">
    <property type="term" value="P:mRNA splicing, via spliceosome"/>
    <property type="evidence" value="ECO:0007669"/>
    <property type="project" value="InterPro"/>
</dbReference>
<feature type="compositionally biased region" description="Basic and acidic residues" evidence="7">
    <location>
        <begin position="155"/>
        <end position="174"/>
    </location>
</feature>
<keyword evidence="1 6" id="KW-0694">RNA-binding</keyword>
<dbReference type="EMBL" id="SWJQ01000772">
    <property type="protein sequence ID" value="TRZ11021.1"/>
    <property type="molecule type" value="Genomic_DNA"/>
</dbReference>
<feature type="compositionally biased region" description="Low complexity" evidence="7">
    <location>
        <begin position="209"/>
        <end position="243"/>
    </location>
</feature>
<evidence type="ECO:0000313" key="9">
    <source>
        <dbReference type="EMBL" id="TRZ11021.1"/>
    </source>
</evidence>
<dbReference type="InterPro" id="IPR012677">
    <property type="entry name" value="Nucleotide-bd_a/b_plait_sf"/>
</dbReference>
<dbReference type="SMART" id="SM00360">
    <property type="entry name" value="RRM"/>
    <property type="match status" value="1"/>
</dbReference>
<dbReference type="InterPro" id="IPR000504">
    <property type="entry name" value="RRM_dom"/>
</dbReference>
<dbReference type="OrthoDB" id="2573941at2759"/>
<evidence type="ECO:0000256" key="3">
    <source>
        <dbReference type="ARBA" id="ARBA00061455"/>
    </source>
</evidence>
<feature type="compositionally biased region" description="Basic and acidic residues" evidence="7">
    <location>
        <begin position="317"/>
        <end position="326"/>
    </location>
</feature>
<feature type="compositionally biased region" description="Basic and acidic residues" evidence="7">
    <location>
        <begin position="259"/>
        <end position="292"/>
    </location>
</feature>
<dbReference type="PANTHER" id="PTHR45880:SF1">
    <property type="entry name" value="RNA-BINDING MOTIF PROTEIN, X-LINKED 2"/>
    <property type="match status" value="1"/>
</dbReference>
<dbReference type="PROSITE" id="PS50102">
    <property type="entry name" value="RRM"/>
    <property type="match status" value="1"/>
</dbReference>
<feature type="region of interest" description="Disordered" evidence="7">
    <location>
        <begin position="135"/>
        <end position="326"/>
    </location>
</feature>
<dbReference type="InterPro" id="IPR035979">
    <property type="entry name" value="RBD_domain_sf"/>
</dbReference>
<dbReference type="FunFam" id="3.30.70.330:FF:000218">
    <property type="entry name" value="RNA-binding motif protein, X-linked 2"/>
    <property type="match status" value="1"/>
</dbReference>
<dbReference type="GO" id="GO:0003723">
    <property type="term" value="F:RNA binding"/>
    <property type="evidence" value="ECO:0007669"/>
    <property type="project" value="UniProtKB-UniRule"/>
</dbReference>
<dbReference type="GO" id="GO:0071011">
    <property type="term" value="C:precatalytic spliceosome"/>
    <property type="evidence" value="ECO:0007669"/>
    <property type="project" value="TreeGrafter"/>
</dbReference>
<evidence type="ECO:0000256" key="2">
    <source>
        <dbReference type="ARBA" id="ARBA00053249"/>
    </source>
</evidence>
<evidence type="ECO:0000256" key="6">
    <source>
        <dbReference type="PROSITE-ProRule" id="PRU00176"/>
    </source>
</evidence>
<dbReference type="SUPFAM" id="SSF54928">
    <property type="entry name" value="RNA-binding domain, RBD"/>
    <property type="match status" value="1"/>
</dbReference>
<evidence type="ECO:0000256" key="1">
    <source>
        <dbReference type="ARBA" id="ARBA00022884"/>
    </source>
</evidence>
<dbReference type="GO" id="GO:0005654">
    <property type="term" value="C:nucleoplasm"/>
    <property type="evidence" value="ECO:0007669"/>
    <property type="project" value="UniProtKB-ARBA"/>
</dbReference>
<dbReference type="Pfam" id="PF00076">
    <property type="entry name" value="RRM_1"/>
    <property type="match status" value="1"/>
</dbReference>
<dbReference type="Gene3D" id="3.30.70.330">
    <property type="match status" value="1"/>
</dbReference>
<evidence type="ECO:0000256" key="5">
    <source>
        <dbReference type="ARBA" id="ARBA00074390"/>
    </source>
</evidence>
<sequence>MNPLTKVKLINELNAREAELGVQEAVSWHAEYKDSAWIFVGGLHYELTEGDVICVFSQYGEVVNINLVRDKKTGKSKGFCFLCYEDQRSTILAVDNFNGIKIKGRTIRVDHVANYRPPKESEDWDEVTRALHAKGCGVKTPPHSSSGSPSEDEDVPVKKQKAPEKQQSRAEKSRSSPQAGKKRVSQEEPQPRIKKEKEDPGYERYAGTSSSRNSSSSSRNSSSRNSSSKNSSSSSKNSSSSSRTQRDEEQRQHQRHSDRRGDKSCHEQRGQGSSWEERERREEPGRRSDGHSSHSRQQDGSPRAGRAREAHSRHRERGSGRDSSRS</sequence>
<comment type="caution">
    <text evidence="9">The sequence shown here is derived from an EMBL/GenBank/DDBJ whole genome shotgun (WGS) entry which is preliminary data.</text>
</comment>
<gene>
    <name evidence="9" type="ORF">HGM15179_016096</name>
</gene>
<protein>
    <recommendedName>
        <fullName evidence="5">RNA-binding motif protein, X-linked 2</fullName>
    </recommendedName>
</protein>
<dbReference type="InterPro" id="IPR045844">
    <property type="entry name" value="RRM_Ist3-like"/>
</dbReference>
<comment type="function">
    <text evidence="2">Involved in pre-mRNA splicing as component of the activated spliceosome. As a component of the minor spliceosome, involved in the splicing of U12-type introns in pre-mRNAs.</text>
</comment>
<dbReference type="AlphaFoldDB" id="A0A8K1G3J9"/>
<evidence type="ECO:0000256" key="7">
    <source>
        <dbReference type="SAM" id="MobiDB-lite"/>
    </source>
</evidence>
<dbReference type="CDD" id="cd12411">
    <property type="entry name" value="RRM_ist3_like"/>
    <property type="match status" value="1"/>
</dbReference>
<comment type="subunit">
    <text evidence="4">Part of the activated spliceosome B/catalytic step 1 spliceosome, one of the forms of the spliceosome which has a well-formed active site but still cannot catalyze the branching reaction and is composed of at least 52 proteins, the U2, U5 and U6 snRNAs and the pre-mRNA. Component of the minor spliceosome, which splices U12-type introns.</text>
</comment>